<evidence type="ECO:0000256" key="4">
    <source>
        <dbReference type="RuleBase" id="RU361277"/>
    </source>
</evidence>
<comment type="cofactor">
    <cofactor evidence="4">
        <name>Zn(2+)</name>
        <dbReference type="ChEBI" id="CHEBI:29105"/>
    </cofactor>
</comment>
<reference evidence="6 7" key="2">
    <citation type="journal article" date="2008" name="Nature">
        <title>The Phaeodactylum genome reveals the evolutionary history of diatom genomes.</title>
        <authorList>
            <person name="Bowler C."/>
            <person name="Allen A.E."/>
            <person name="Badger J.H."/>
            <person name="Grimwood J."/>
            <person name="Jabbari K."/>
            <person name="Kuo A."/>
            <person name="Maheswari U."/>
            <person name="Martens C."/>
            <person name="Maumus F."/>
            <person name="Otillar R.P."/>
            <person name="Rayko E."/>
            <person name="Salamov A."/>
            <person name="Vandepoele K."/>
            <person name="Beszteri B."/>
            <person name="Gruber A."/>
            <person name="Heijde M."/>
            <person name="Katinka M."/>
            <person name="Mock T."/>
            <person name="Valentin K."/>
            <person name="Verret F."/>
            <person name="Berges J.A."/>
            <person name="Brownlee C."/>
            <person name="Cadoret J.P."/>
            <person name="Chiovitti A."/>
            <person name="Choi C.J."/>
            <person name="Coesel S."/>
            <person name="De Martino A."/>
            <person name="Detter J.C."/>
            <person name="Durkin C."/>
            <person name="Falciatore A."/>
            <person name="Fournet J."/>
            <person name="Haruta M."/>
            <person name="Huysman M.J."/>
            <person name="Jenkins B.D."/>
            <person name="Jiroutova K."/>
            <person name="Jorgensen R.E."/>
            <person name="Joubert Y."/>
            <person name="Kaplan A."/>
            <person name="Kroger N."/>
            <person name="Kroth P.G."/>
            <person name="La Roche J."/>
            <person name="Lindquist E."/>
            <person name="Lommer M."/>
            <person name="Martin-Jezequel V."/>
            <person name="Lopez P.J."/>
            <person name="Lucas S."/>
            <person name="Mangogna M."/>
            <person name="McGinnis K."/>
            <person name="Medlin L.K."/>
            <person name="Montsant A."/>
            <person name="Oudot-Le Secq M.P."/>
            <person name="Napoli C."/>
            <person name="Obornik M."/>
            <person name="Parker M.S."/>
            <person name="Petit J.L."/>
            <person name="Porcel B.M."/>
            <person name="Poulsen N."/>
            <person name="Robison M."/>
            <person name="Rychlewski L."/>
            <person name="Rynearson T.A."/>
            <person name="Schmutz J."/>
            <person name="Shapiro H."/>
            <person name="Siaut M."/>
            <person name="Stanley M."/>
            <person name="Sussman M.R."/>
            <person name="Taylor A.R."/>
            <person name="Vardi A."/>
            <person name="von Dassow P."/>
            <person name="Vyverman W."/>
            <person name="Willis A."/>
            <person name="Wyrwicz L.S."/>
            <person name="Rokhsar D.S."/>
            <person name="Weissenbach J."/>
            <person name="Armbrust E.V."/>
            <person name="Green B.R."/>
            <person name="Van de Peer Y."/>
            <person name="Grigoriev I.V."/>
        </authorList>
    </citation>
    <scope>NUCLEOTIDE SEQUENCE [LARGE SCALE GENOMIC DNA]</scope>
    <source>
        <strain evidence="6 7">CCMP1335</strain>
    </source>
</reference>
<organism evidence="6 7">
    <name type="scientific">Thalassiosira pseudonana</name>
    <name type="common">Marine diatom</name>
    <name type="synonym">Cyclotella nana</name>
    <dbReference type="NCBI Taxonomy" id="35128"/>
    <lineage>
        <taxon>Eukaryota</taxon>
        <taxon>Sar</taxon>
        <taxon>Stramenopiles</taxon>
        <taxon>Ochrophyta</taxon>
        <taxon>Bacillariophyta</taxon>
        <taxon>Coscinodiscophyceae</taxon>
        <taxon>Thalassiosirophycidae</taxon>
        <taxon>Thalassiosirales</taxon>
        <taxon>Thalassiosiraceae</taxon>
        <taxon>Thalassiosira</taxon>
    </lineage>
</organism>
<dbReference type="InterPro" id="IPR002328">
    <property type="entry name" value="ADH_Zn_CS"/>
</dbReference>
<dbReference type="KEGG" id="tps:THAPSDRAFT_1394"/>
<dbReference type="RefSeq" id="XP_002286780.1">
    <property type="nucleotide sequence ID" value="XM_002286744.1"/>
</dbReference>
<evidence type="ECO:0000313" key="6">
    <source>
        <dbReference type="EMBL" id="EED96421.1"/>
    </source>
</evidence>
<dbReference type="GO" id="GO:0008743">
    <property type="term" value="F:L-threonine 3-dehydrogenase activity"/>
    <property type="evidence" value="ECO:0000318"/>
    <property type="project" value="GO_Central"/>
</dbReference>
<keyword evidence="1 4" id="KW-0479">Metal-binding</keyword>
<dbReference type="Gene3D" id="3.40.50.720">
    <property type="entry name" value="NAD(P)-binding Rossmann-like Domain"/>
    <property type="match status" value="1"/>
</dbReference>
<dbReference type="AlphaFoldDB" id="B8BQT8"/>
<dbReference type="GO" id="GO:0006566">
    <property type="term" value="P:threonine metabolic process"/>
    <property type="evidence" value="ECO:0000318"/>
    <property type="project" value="GO_Central"/>
</dbReference>
<evidence type="ECO:0000256" key="1">
    <source>
        <dbReference type="ARBA" id="ARBA00022723"/>
    </source>
</evidence>
<dbReference type="PROSITE" id="PS00059">
    <property type="entry name" value="ADH_ZINC"/>
    <property type="match status" value="1"/>
</dbReference>
<proteinExistence type="inferred from homology"/>
<dbReference type="InterPro" id="IPR020843">
    <property type="entry name" value="ER"/>
</dbReference>
<dbReference type="OMA" id="LNWAPSC"/>
<dbReference type="SUPFAM" id="SSF51735">
    <property type="entry name" value="NAD(P)-binding Rossmann-fold domains"/>
    <property type="match status" value="1"/>
</dbReference>
<dbReference type="InterPro" id="IPR013154">
    <property type="entry name" value="ADH-like_N"/>
</dbReference>
<dbReference type="InterPro" id="IPR036291">
    <property type="entry name" value="NAD(P)-bd_dom_sf"/>
</dbReference>
<dbReference type="InterPro" id="IPR013149">
    <property type="entry name" value="ADH-like_C"/>
</dbReference>
<dbReference type="HOGENOM" id="CLU_026673_11_3_1"/>
<dbReference type="GO" id="GO:0004022">
    <property type="term" value="F:alcohol dehydrogenase (NAD+) activity"/>
    <property type="evidence" value="ECO:0007669"/>
    <property type="project" value="UniProtKB-EC"/>
</dbReference>
<dbReference type="PaxDb" id="35128-Thaps1394"/>
<dbReference type="Proteomes" id="UP000001449">
    <property type="component" value="Chromosome 1"/>
</dbReference>
<gene>
    <name evidence="6" type="primary">ADH1</name>
    <name evidence="6" type="ORF">THAPSDRAFT_1394</name>
</gene>
<dbReference type="SMART" id="SM00829">
    <property type="entry name" value="PKS_ER"/>
    <property type="match status" value="1"/>
</dbReference>
<evidence type="ECO:0000256" key="3">
    <source>
        <dbReference type="ARBA" id="ARBA00023002"/>
    </source>
</evidence>
<comment type="similarity">
    <text evidence="4">Belongs to the zinc-containing alcohol dehydrogenase family.</text>
</comment>
<protein>
    <submittedName>
        <fullName evidence="6">Probable alcohol dehydrogenase</fullName>
        <ecNumber evidence="6">1.1.1.1</ecNumber>
    </submittedName>
</protein>
<reference evidence="6 7" key="1">
    <citation type="journal article" date="2004" name="Science">
        <title>The genome of the diatom Thalassiosira pseudonana: ecology, evolution, and metabolism.</title>
        <authorList>
            <person name="Armbrust E.V."/>
            <person name="Berges J.A."/>
            <person name="Bowler C."/>
            <person name="Green B.R."/>
            <person name="Martinez D."/>
            <person name="Putnam N.H."/>
            <person name="Zhou S."/>
            <person name="Allen A.E."/>
            <person name="Apt K.E."/>
            <person name="Bechner M."/>
            <person name="Brzezinski M.A."/>
            <person name="Chaal B.K."/>
            <person name="Chiovitti A."/>
            <person name="Davis A.K."/>
            <person name="Demarest M.S."/>
            <person name="Detter J.C."/>
            <person name="Glavina T."/>
            <person name="Goodstein D."/>
            <person name="Hadi M.Z."/>
            <person name="Hellsten U."/>
            <person name="Hildebrand M."/>
            <person name="Jenkins B.D."/>
            <person name="Jurka J."/>
            <person name="Kapitonov V.V."/>
            <person name="Kroger N."/>
            <person name="Lau W.W."/>
            <person name="Lane T.W."/>
            <person name="Larimer F.W."/>
            <person name="Lippmeier J.C."/>
            <person name="Lucas S."/>
            <person name="Medina M."/>
            <person name="Montsant A."/>
            <person name="Obornik M."/>
            <person name="Parker M.S."/>
            <person name="Palenik B."/>
            <person name="Pazour G.J."/>
            <person name="Richardson P.M."/>
            <person name="Rynearson T.A."/>
            <person name="Saito M.A."/>
            <person name="Schwartz D.C."/>
            <person name="Thamatrakoln K."/>
            <person name="Valentin K."/>
            <person name="Vardi A."/>
            <person name="Wilkerson F.P."/>
            <person name="Rokhsar D.S."/>
        </authorList>
    </citation>
    <scope>NUCLEOTIDE SEQUENCE [LARGE SCALE GENOMIC DNA]</scope>
    <source>
        <strain evidence="6 7">CCMP1335</strain>
    </source>
</reference>
<accession>B8BQT8</accession>
<evidence type="ECO:0000259" key="5">
    <source>
        <dbReference type="SMART" id="SM00829"/>
    </source>
</evidence>
<dbReference type="Pfam" id="PF00107">
    <property type="entry name" value="ADH_zinc_N"/>
    <property type="match status" value="1"/>
</dbReference>
<dbReference type="PANTHER" id="PTHR43401:SF5">
    <property type="entry name" value="ALCOHOL DEHYDROGENASE-RELATED"/>
    <property type="match status" value="1"/>
</dbReference>
<keyword evidence="7" id="KW-1185">Reference proteome</keyword>
<keyword evidence="2 4" id="KW-0862">Zinc</keyword>
<keyword evidence="3 6" id="KW-0560">Oxidoreductase</keyword>
<dbReference type="GeneID" id="7449127"/>
<dbReference type="SUPFAM" id="SSF50129">
    <property type="entry name" value="GroES-like"/>
    <property type="match status" value="1"/>
</dbReference>
<dbReference type="InParanoid" id="B8BQT8"/>
<dbReference type="eggNOG" id="KOG0022">
    <property type="taxonomic scope" value="Eukaryota"/>
</dbReference>
<dbReference type="Gene3D" id="3.90.180.10">
    <property type="entry name" value="Medium-chain alcohol dehydrogenases, catalytic domain"/>
    <property type="match status" value="1"/>
</dbReference>
<dbReference type="EMBL" id="CM000638">
    <property type="protein sequence ID" value="EED96421.1"/>
    <property type="molecule type" value="Genomic_DNA"/>
</dbReference>
<sequence length="391" mass="42188">MIGATYNTFNEPIKVSTDLPIPHPSSDGVVVKIMATGVCRSDWHGWRGHDDDVKQFLQANGTPFIPGHEASGVVVEVGLDVRNFRVGDRVAIPFILSCGKCRECGDKRRRPTVCEDQHQPGFTMHGTMAEFCAITRADRNLKRLPPDVSFVEAGALGCRFTTAYRAVLQQGKLCEDGNSSEKTVAVFGCGGLGLSCIMIAKAFDAQKIIAVDVSEHTLQLSLKLGATDVICAKRLDSKLLQKDENVQQTILDLTDGIGADLTIDAGGFEQTCIDAVWACRRGGRMVQVGLPAKQAALPMARVAGREIEIVGSHGFSSVADDTGVSALDHILELVETGRLQPRKLVEREVSLAEGIEVLMNMNTSSPRGIVMITDFGGSRQSSNTNKFDNCV</sequence>
<evidence type="ECO:0000313" key="7">
    <source>
        <dbReference type="Proteomes" id="UP000001449"/>
    </source>
</evidence>
<dbReference type="CDD" id="cd08260">
    <property type="entry name" value="Zn_ADH6"/>
    <property type="match status" value="1"/>
</dbReference>
<dbReference type="GO" id="GO:0008270">
    <property type="term" value="F:zinc ion binding"/>
    <property type="evidence" value="ECO:0007669"/>
    <property type="project" value="InterPro"/>
</dbReference>
<dbReference type="STRING" id="35128.B8BQT8"/>
<dbReference type="InterPro" id="IPR050129">
    <property type="entry name" value="Zn_alcohol_dh"/>
</dbReference>
<dbReference type="InterPro" id="IPR011032">
    <property type="entry name" value="GroES-like_sf"/>
</dbReference>
<name>B8BQT8_THAPS</name>
<feature type="domain" description="Enoyl reductase (ER)" evidence="5">
    <location>
        <begin position="3"/>
        <end position="372"/>
    </location>
</feature>
<dbReference type="Pfam" id="PF08240">
    <property type="entry name" value="ADH_N"/>
    <property type="match status" value="1"/>
</dbReference>
<dbReference type="EC" id="1.1.1.1" evidence="6"/>
<dbReference type="PANTHER" id="PTHR43401">
    <property type="entry name" value="L-THREONINE 3-DEHYDROGENASE"/>
    <property type="match status" value="1"/>
</dbReference>
<evidence type="ECO:0000256" key="2">
    <source>
        <dbReference type="ARBA" id="ARBA00022833"/>
    </source>
</evidence>